<dbReference type="InterPro" id="IPR023346">
    <property type="entry name" value="Lysozyme-like_dom_sf"/>
</dbReference>
<dbReference type="PANTHER" id="PTHR37423">
    <property type="entry name" value="SOLUBLE LYTIC MUREIN TRANSGLYCOSYLASE-RELATED"/>
    <property type="match status" value="1"/>
</dbReference>
<evidence type="ECO:0000313" key="4">
    <source>
        <dbReference type="EMBL" id="RDI52546.1"/>
    </source>
</evidence>
<keyword evidence="5" id="KW-1185">Reference proteome</keyword>
<evidence type="ECO:0000313" key="5">
    <source>
        <dbReference type="Proteomes" id="UP000254925"/>
    </source>
</evidence>
<comment type="similarity">
    <text evidence="2">Belongs to the virb1 family.</text>
</comment>
<evidence type="ECO:0000256" key="1">
    <source>
        <dbReference type="ARBA" id="ARBA00007734"/>
    </source>
</evidence>
<dbReference type="Pfam" id="PF01464">
    <property type="entry name" value="SLT"/>
    <property type="match status" value="1"/>
</dbReference>
<dbReference type="Proteomes" id="UP000254925">
    <property type="component" value="Unassembled WGS sequence"/>
</dbReference>
<dbReference type="InterPro" id="IPR008258">
    <property type="entry name" value="Transglycosylase_SLT_dom_1"/>
</dbReference>
<comment type="similarity">
    <text evidence="1">Belongs to the transglycosylase Slt family.</text>
</comment>
<gene>
    <name evidence="4" type="ORF">DES45_1147</name>
</gene>
<evidence type="ECO:0000256" key="2">
    <source>
        <dbReference type="ARBA" id="ARBA00009387"/>
    </source>
</evidence>
<dbReference type="PANTHER" id="PTHR37423:SF2">
    <property type="entry name" value="MEMBRANE-BOUND LYTIC MUREIN TRANSGLYCOSYLASE C"/>
    <property type="match status" value="1"/>
</dbReference>
<comment type="caution">
    <text evidence="4">The sequence shown here is derived from an EMBL/GenBank/DDBJ whole genome shotgun (WGS) entry which is preliminary data.</text>
</comment>
<evidence type="ECO:0000259" key="3">
    <source>
        <dbReference type="Pfam" id="PF01464"/>
    </source>
</evidence>
<dbReference type="AlphaFoldDB" id="A0A370H802"/>
<accession>A0A370H802</accession>
<dbReference type="SUPFAM" id="SSF53955">
    <property type="entry name" value="Lysozyme-like"/>
    <property type="match status" value="1"/>
</dbReference>
<reference evidence="4 5" key="1">
    <citation type="submission" date="2018-07" db="EMBL/GenBank/DDBJ databases">
        <title>Genomic Encyclopedia of Type Strains, Phase IV (KMG-IV): sequencing the most valuable type-strain genomes for metagenomic binning, comparative biology and taxonomic classification.</title>
        <authorList>
            <person name="Goeker M."/>
        </authorList>
    </citation>
    <scope>NUCLEOTIDE SEQUENCE [LARGE SCALE GENOMIC DNA]</scope>
    <source>
        <strain evidence="4 5">DSM 14364</strain>
    </source>
</reference>
<protein>
    <submittedName>
        <fullName evidence="4">Transglycosylase-like protein with SLT domain</fullName>
    </submittedName>
</protein>
<dbReference type="Gene3D" id="1.10.530.10">
    <property type="match status" value="1"/>
</dbReference>
<name>A0A370H802_9HYPH</name>
<feature type="domain" description="Transglycosylase SLT" evidence="3">
    <location>
        <begin position="36"/>
        <end position="139"/>
    </location>
</feature>
<sequence>MAVLLSAPALDEVQSRQTDASSPVWGVLGGYDVHGLIEAEALRNDIPVWFFARLIRQESGFNPQALSPVGAMGIAQFMPATATERGLVNPFDPAQAIPKSAELLKDLKVRFGNLGLAAAAYNAGPQRVQSWLAGRGDLPAETRSYVLAVTGRSVQEWAPQSALASTPASSSREVSGASLFGAAPMTRAAGPPPATTFQDRKLAVLVEAEAQQRKGSRGQRQAKASGEQSLCSLMNSLGSTCIVQKMY</sequence>
<dbReference type="RefSeq" id="WP_245571838.1">
    <property type="nucleotide sequence ID" value="NZ_QQBB01000014.1"/>
</dbReference>
<proteinExistence type="inferred from homology"/>
<dbReference type="EMBL" id="QQBB01000014">
    <property type="protein sequence ID" value="RDI52546.1"/>
    <property type="molecule type" value="Genomic_DNA"/>
</dbReference>
<organism evidence="4 5">
    <name type="scientific">Microvirga subterranea</name>
    <dbReference type="NCBI Taxonomy" id="186651"/>
    <lineage>
        <taxon>Bacteria</taxon>
        <taxon>Pseudomonadati</taxon>
        <taxon>Pseudomonadota</taxon>
        <taxon>Alphaproteobacteria</taxon>
        <taxon>Hyphomicrobiales</taxon>
        <taxon>Methylobacteriaceae</taxon>
        <taxon>Microvirga</taxon>
    </lineage>
</organism>